<dbReference type="GO" id="GO:0003677">
    <property type="term" value="F:DNA binding"/>
    <property type="evidence" value="ECO:0007669"/>
    <property type="project" value="UniProtKB-KW"/>
</dbReference>
<proteinExistence type="predicted"/>
<dbReference type="AlphaFoldDB" id="A0A1E5G4J4"/>
<evidence type="ECO:0000256" key="4">
    <source>
        <dbReference type="ARBA" id="ARBA00023012"/>
    </source>
</evidence>
<keyword evidence="6 9" id="KW-0238">DNA-binding</keyword>
<dbReference type="InterPro" id="IPR011006">
    <property type="entry name" value="CheY-like_superfamily"/>
</dbReference>
<organism evidence="12 13">
    <name type="scientific">Desulfuribacillus alkaliarsenatis</name>
    <dbReference type="NCBI Taxonomy" id="766136"/>
    <lineage>
        <taxon>Bacteria</taxon>
        <taxon>Bacillati</taxon>
        <taxon>Bacillota</taxon>
        <taxon>Desulfuribacillia</taxon>
        <taxon>Desulfuribacillales</taxon>
        <taxon>Desulfuribacillaceae</taxon>
        <taxon>Desulfuribacillus</taxon>
    </lineage>
</organism>
<dbReference type="Gene3D" id="3.40.50.2300">
    <property type="match status" value="1"/>
</dbReference>
<evidence type="ECO:0000313" key="12">
    <source>
        <dbReference type="EMBL" id="OEF98015.1"/>
    </source>
</evidence>
<dbReference type="STRING" id="766136.BHF68_12580"/>
<keyword evidence="4 9" id="KW-0902">Two-component regulatory system</keyword>
<dbReference type="GO" id="GO:0003700">
    <property type="term" value="F:DNA-binding transcription factor activity"/>
    <property type="evidence" value="ECO:0007669"/>
    <property type="project" value="InterPro"/>
</dbReference>
<keyword evidence="2 9" id="KW-0963">Cytoplasm</keyword>
<sequence length="221" mass="24694">MVMEIHKQFIQKSNNFEIIATAGSGTEAVELASATQPDVMLLDIYLPDMDGLSVLKKLRALNVPTDIILITAARDAASIQEAFRYGAVDYIIKPFKYDRLKKALDTYSKMIDSLGANDQFSQEQIDLLSTVYPPKETAASSSFDDITDLPKGLNKLTLRQIVVYLLKQTDAKSAEEVAEGIGLARVTARRYLEFLENIDKVKLEVQYGSVGRPVNRYRPIQ</sequence>
<keyword evidence="13" id="KW-1185">Reference proteome</keyword>
<evidence type="ECO:0000256" key="5">
    <source>
        <dbReference type="ARBA" id="ARBA00023015"/>
    </source>
</evidence>
<reference evidence="12 13" key="1">
    <citation type="submission" date="2016-09" db="EMBL/GenBank/DDBJ databases">
        <title>Draft genome sequence for the type strain of Desulfuribacillus alkaliarsenatis AHT28, an obligately anaerobic, sulfidogenic bacterium isolated from Russian soda lake sediments.</title>
        <authorList>
            <person name="Abin C.A."/>
            <person name="Hollibaugh J.T."/>
        </authorList>
    </citation>
    <scope>NUCLEOTIDE SEQUENCE [LARGE SCALE GENOMIC DNA]</scope>
    <source>
        <strain evidence="12 13">AHT28</strain>
    </source>
</reference>
<feature type="modified residue" description="4-aspartylphosphate" evidence="10">
    <location>
        <position position="43"/>
    </location>
</feature>
<dbReference type="Pfam" id="PF20714">
    <property type="entry name" value="HTH_64"/>
    <property type="match status" value="1"/>
</dbReference>
<dbReference type="PANTHER" id="PTHR45526">
    <property type="entry name" value="TRANSCRIPTIONAL REGULATORY PROTEIN DPIA"/>
    <property type="match status" value="1"/>
</dbReference>
<dbReference type="InterPro" id="IPR051271">
    <property type="entry name" value="2C-system_Tx_regulators"/>
</dbReference>
<dbReference type="PROSITE" id="PS50110">
    <property type="entry name" value="RESPONSE_REGULATORY"/>
    <property type="match status" value="1"/>
</dbReference>
<feature type="domain" description="Response regulatory" evidence="11">
    <location>
        <begin position="1"/>
        <end position="108"/>
    </location>
</feature>
<keyword evidence="7 9" id="KW-0010">Activator</keyword>
<evidence type="ECO:0000313" key="13">
    <source>
        <dbReference type="Proteomes" id="UP000094296"/>
    </source>
</evidence>
<dbReference type="InterPro" id="IPR001789">
    <property type="entry name" value="Sig_transdc_resp-reg_receiver"/>
</dbReference>
<comment type="subcellular location">
    <subcellularLocation>
        <location evidence="1 9">Cytoplasm</location>
    </subcellularLocation>
</comment>
<dbReference type="InterPro" id="IPR024187">
    <property type="entry name" value="Sig_transdc_resp-reg_cit/mal"/>
</dbReference>
<evidence type="ECO:0000256" key="10">
    <source>
        <dbReference type="PROSITE-ProRule" id="PRU00169"/>
    </source>
</evidence>
<name>A0A1E5G4J4_9FIRM</name>
<dbReference type="GO" id="GO:0000156">
    <property type="term" value="F:phosphorelay response regulator activity"/>
    <property type="evidence" value="ECO:0007669"/>
    <property type="project" value="TreeGrafter"/>
</dbReference>
<evidence type="ECO:0000256" key="9">
    <source>
        <dbReference type="PIRNR" id="PIRNR006171"/>
    </source>
</evidence>
<accession>A0A1E5G4J4</accession>
<evidence type="ECO:0000256" key="2">
    <source>
        <dbReference type="ARBA" id="ARBA00022490"/>
    </source>
</evidence>
<dbReference type="Proteomes" id="UP000094296">
    <property type="component" value="Unassembled WGS sequence"/>
</dbReference>
<keyword evidence="3 10" id="KW-0597">Phosphoprotein</keyword>
<dbReference type="Pfam" id="PF00072">
    <property type="entry name" value="Response_reg"/>
    <property type="match status" value="1"/>
</dbReference>
<keyword evidence="8 9" id="KW-0804">Transcription</keyword>
<evidence type="ECO:0000256" key="3">
    <source>
        <dbReference type="ARBA" id="ARBA00022553"/>
    </source>
</evidence>
<evidence type="ECO:0000259" key="11">
    <source>
        <dbReference type="PROSITE" id="PS50110"/>
    </source>
</evidence>
<evidence type="ECO:0000256" key="1">
    <source>
        <dbReference type="ARBA" id="ARBA00004496"/>
    </source>
</evidence>
<comment type="caution">
    <text evidence="12">The sequence shown here is derived from an EMBL/GenBank/DDBJ whole genome shotgun (WGS) entry which is preliminary data.</text>
</comment>
<dbReference type="EMBL" id="MIJE01000002">
    <property type="protein sequence ID" value="OEF98015.1"/>
    <property type="molecule type" value="Genomic_DNA"/>
</dbReference>
<keyword evidence="5 9" id="KW-0805">Transcription regulation</keyword>
<dbReference type="SUPFAM" id="SSF52172">
    <property type="entry name" value="CheY-like"/>
    <property type="match status" value="1"/>
</dbReference>
<dbReference type="PANTHER" id="PTHR45526:SF1">
    <property type="entry name" value="TRANSCRIPTIONAL REGULATORY PROTEIN DCUR-RELATED"/>
    <property type="match status" value="1"/>
</dbReference>
<dbReference type="SMART" id="SM00448">
    <property type="entry name" value="REC"/>
    <property type="match status" value="1"/>
</dbReference>
<evidence type="ECO:0000256" key="8">
    <source>
        <dbReference type="ARBA" id="ARBA00023163"/>
    </source>
</evidence>
<gene>
    <name evidence="12" type="ORF">BHF68_12580</name>
</gene>
<dbReference type="PIRSF" id="PIRSF006171">
    <property type="entry name" value="RR_citrat_malat"/>
    <property type="match status" value="1"/>
</dbReference>
<evidence type="ECO:0000256" key="7">
    <source>
        <dbReference type="ARBA" id="ARBA00023159"/>
    </source>
</evidence>
<dbReference type="GO" id="GO:0005737">
    <property type="term" value="C:cytoplasm"/>
    <property type="evidence" value="ECO:0007669"/>
    <property type="project" value="UniProtKB-SubCell"/>
</dbReference>
<dbReference type="InterPro" id="IPR048714">
    <property type="entry name" value="DpiA-like_HTH"/>
</dbReference>
<evidence type="ECO:0000256" key="6">
    <source>
        <dbReference type="ARBA" id="ARBA00023125"/>
    </source>
</evidence>
<protein>
    <recommendedName>
        <fullName evidence="9">Transcriptional regulatory protein</fullName>
    </recommendedName>
</protein>